<evidence type="ECO:0000256" key="1">
    <source>
        <dbReference type="SAM" id="MobiDB-lite"/>
    </source>
</evidence>
<organism evidence="2 3">
    <name type="scientific">Vittaforma corneae (strain ATCC 50505)</name>
    <name type="common">Microsporidian parasite</name>
    <name type="synonym">Nosema corneum</name>
    <dbReference type="NCBI Taxonomy" id="993615"/>
    <lineage>
        <taxon>Eukaryota</taxon>
        <taxon>Fungi</taxon>
        <taxon>Fungi incertae sedis</taxon>
        <taxon>Microsporidia</taxon>
        <taxon>Nosematidae</taxon>
        <taxon>Vittaforma</taxon>
    </lineage>
</organism>
<reference evidence="3" key="1">
    <citation type="submission" date="2011-05" db="EMBL/GenBank/DDBJ databases">
        <title>The genome sequence of Vittaforma corneae strain ATCC 50505.</title>
        <authorList>
            <consortium name="The Broad Institute Genome Sequencing Platform"/>
            <person name="Cuomo C."/>
            <person name="Didier E."/>
            <person name="Bowers L."/>
            <person name="Young S.K."/>
            <person name="Zeng Q."/>
            <person name="Gargeya S."/>
            <person name="Fitzgerald M."/>
            <person name="Haas B."/>
            <person name="Abouelleil A."/>
            <person name="Alvarado L."/>
            <person name="Arachchi H.M."/>
            <person name="Berlin A."/>
            <person name="Chapman S.B."/>
            <person name="Gearin G."/>
            <person name="Goldberg J."/>
            <person name="Griggs A."/>
            <person name="Gujja S."/>
            <person name="Hansen M."/>
            <person name="Heiman D."/>
            <person name="Howarth C."/>
            <person name="Larimer J."/>
            <person name="Lui A."/>
            <person name="MacDonald P.J.P."/>
            <person name="McCowen C."/>
            <person name="Montmayeur A."/>
            <person name="Murphy C."/>
            <person name="Neiman D."/>
            <person name="Pearson M."/>
            <person name="Priest M."/>
            <person name="Roberts A."/>
            <person name="Saif S."/>
            <person name="Shea T."/>
            <person name="Sisk P."/>
            <person name="Stolte C."/>
            <person name="Sykes S."/>
            <person name="Wortman J."/>
            <person name="Nusbaum C."/>
            <person name="Birren B."/>
        </authorList>
    </citation>
    <scope>NUCLEOTIDE SEQUENCE [LARGE SCALE GENOMIC DNA]</scope>
    <source>
        <strain evidence="3">ATCC 50505</strain>
    </source>
</reference>
<evidence type="ECO:0000313" key="3">
    <source>
        <dbReference type="Proteomes" id="UP000011082"/>
    </source>
</evidence>
<proteinExistence type="predicted"/>
<sequence>MIEEHYKHKEEERLKENLESFESTLKSIKSKTKILESQTRFLKDFNTRLEILLKCFEAYSFEEAEDSIANKNIATNNKASSITASKNSVVATRLGEDKDNVVNSSEDEKQNNKKVKTMPDNSSTAAKANPMEVIETVFEKRPAAKNLAMTLFEIIQANEPISLDNLVKSIKTSKYKAIEIVNVLIKEKVILKSFDRGFVYRINREY</sequence>
<accession>L2GNW3</accession>
<dbReference type="OrthoDB" id="2195889at2759"/>
<dbReference type="AlphaFoldDB" id="L2GNW3"/>
<feature type="region of interest" description="Disordered" evidence="1">
    <location>
        <begin position="95"/>
        <end position="125"/>
    </location>
</feature>
<dbReference type="InParanoid" id="L2GNW3"/>
<dbReference type="GeneID" id="19881043"/>
<evidence type="ECO:0000313" key="2">
    <source>
        <dbReference type="EMBL" id="ELA42573.1"/>
    </source>
</evidence>
<dbReference type="RefSeq" id="XP_007603778.1">
    <property type="nucleotide sequence ID" value="XM_007603716.1"/>
</dbReference>
<dbReference type="VEuPathDB" id="MicrosporidiaDB:VICG_00325"/>
<dbReference type="Proteomes" id="UP000011082">
    <property type="component" value="Unassembled WGS sequence"/>
</dbReference>
<dbReference type="HOGENOM" id="CLU_1332843_0_0_1"/>
<name>L2GNW3_VITCO</name>
<gene>
    <name evidence="2" type="ORF">VICG_00325</name>
</gene>
<dbReference type="EMBL" id="JH370131">
    <property type="protein sequence ID" value="ELA42573.1"/>
    <property type="molecule type" value="Genomic_DNA"/>
</dbReference>
<keyword evidence="3" id="KW-1185">Reference proteome</keyword>
<feature type="compositionally biased region" description="Basic and acidic residues" evidence="1">
    <location>
        <begin position="95"/>
        <end position="111"/>
    </location>
</feature>
<protein>
    <submittedName>
        <fullName evidence="2">Uncharacterized protein</fullName>
    </submittedName>
</protein>